<dbReference type="Pfam" id="PF01510">
    <property type="entry name" value="Amidase_2"/>
    <property type="match status" value="1"/>
</dbReference>
<feature type="compositionally biased region" description="Basic and acidic residues" evidence="2">
    <location>
        <begin position="52"/>
        <end position="63"/>
    </location>
</feature>
<evidence type="ECO:0000313" key="6">
    <source>
        <dbReference type="Proteomes" id="UP000294947"/>
    </source>
</evidence>
<feature type="domain" description="Peptidoglycan recognition protein family" evidence="4">
    <location>
        <begin position="184"/>
        <end position="332"/>
    </location>
</feature>
<comment type="caution">
    <text evidence="5">The sequence shown here is derived from an EMBL/GenBank/DDBJ whole genome shotgun (WGS) entry which is preliminary data.</text>
</comment>
<dbReference type="GO" id="GO:0008745">
    <property type="term" value="F:N-acetylmuramoyl-L-alanine amidase activity"/>
    <property type="evidence" value="ECO:0007669"/>
    <property type="project" value="InterPro"/>
</dbReference>
<evidence type="ECO:0000259" key="4">
    <source>
        <dbReference type="SMART" id="SM00701"/>
    </source>
</evidence>
<dbReference type="InterPro" id="IPR002502">
    <property type="entry name" value="Amidase_domain"/>
</dbReference>
<dbReference type="RefSeq" id="WP_132488690.1">
    <property type="nucleotide sequence ID" value="NZ_SMKW01000033.1"/>
</dbReference>
<dbReference type="Gene3D" id="3.40.80.10">
    <property type="entry name" value="Peptidoglycan recognition protein-like"/>
    <property type="match status" value="1"/>
</dbReference>
<evidence type="ECO:0000256" key="2">
    <source>
        <dbReference type="SAM" id="MobiDB-lite"/>
    </source>
</evidence>
<dbReference type="PANTHER" id="PTHR11022:SF41">
    <property type="entry name" value="PEPTIDOGLYCAN-RECOGNITION PROTEIN LC-RELATED"/>
    <property type="match status" value="1"/>
</dbReference>
<accession>A0A4R4YR59</accession>
<sequence length="601" mass="64443">MTTNRRPRIALFAIVLALSVRGLPQAQATPAVLAEKTVHPAALPAANPVTPRAEKVPLADAERPPGAPADMREAAPRRQFSLVGLTWQGAEPDSIELRTRSVRGSWSSWQTLDQQDGGPDRRQSPKTTEPLWTGPATRVQVRAVRAGRPATDELTLVAIDPGTSTNDTQISQLSAAGSSVSTMPTVVTRAQWGADESLMTWAPEYATTVKAAALHHTADSNDYTCDQSPALVRGIYYYHSVTNGWGDIGYNALVDKCGTIFEGRTGGLHLPAIGAHTGGFNRHVFGISMIGDYDAVSPSTEMLESVSQMIAWKIANSYVDPLGSVTLVSAGGGTSKYAAGTPVTLPTIFAHRDVGRTSCPGNFGYNSLGSVRDRAAQLAGDWRSGPIHQKWQTVGGENAAGPVYAVETNWPEGGRATVFGSGFSTIAWRSDLAAHWVKGDIHATYHRLGGPTAGVYPTTDELATPDTIGRFNHFTHDASIYWTPDTGAHAVHGAIRNAWAASGWETGPAGYPATDELGTPDGLGRYNHFTKNASIYWTPTTGAHLVYGAIRERWSALGWETSWLGYPTSNEYPVPAGRRIDFQGGYIEWNATTGTTTAYRQ</sequence>
<feature type="region of interest" description="Disordered" evidence="2">
    <location>
        <begin position="45"/>
        <end position="73"/>
    </location>
</feature>
<proteinExistence type="inferred from homology"/>
<dbReference type="InterPro" id="IPR036505">
    <property type="entry name" value="Amidase/PGRP_sf"/>
</dbReference>
<organism evidence="5 6">
    <name type="scientific">Saccharopolyspora elongata</name>
    <dbReference type="NCBI Taxonomy" id="2530387"/>
    <lineage>
        <taxon>Bacteria</taxon>
        <taxon>Bacillati</taxon>
        <taxon>Actinomycetota</taxon>
        <taxon>Actinomycetes</taxon>
        <taxon>Pseudonocardiales</taxon>
        <taxon>Pseudonocardiaceae</taxon>
        <taxon>Saccharopolyspora</taxon>
    </lineage>
</organism>
<dbReference type="InterPro" id="IPR015510">
    <property type="entry name" value="PGRP"/>
</dbReference>
<dbReference type="SUPFAM" id="SSF55846">
    <property type="entry name" value="N-acetylmuramoyl-L-alanine amidase-like"/>
    <property type="match status" value="1"/>
</dbReference>
<dbReference type="OrthoDB" id="514320at2"/>
<feature type="signal peptide" evidence="3">
    <location>
        <begin position="1"/>
        <end position="28"/>
    </location>
</feature>
<dbReference type="PANTHER" id="PTHR11022">
    <property type="entry name" value="PEPTIDOGLYCAN RECOGNITION PROTEIN"/>
    <property type="match status" value="1"/>
</dbReference>
<dbReference type="SMART" id="SM00701">
    <property type="entry name" value="PGRP"/>
    <property type="match status" value="1"/>
</dbReference>
<reference evidence="5 6" key="1">
    <citation type="submission" date="2019-03" db="EMBL/GenBank/DDBJ databases">
        <title>Draft genome sequences of novel Actinobacteria.</title>
        <authorList>
            <person name="Sahin N."/>
            <person name="Ay H."/>
            <person name="Saygin H."/>
        </authorList>
    </citation>
    <scope>NUCLEOTIDE SEQUENCE [LARGE SCALE GENOMIC DNA]</scope>
    <source>
        <strain evidence="5 6">7K502</strain>
    </source>
</reference>
<comment type="similarity">
    <text evidence="1">Belongs to the N-acetylmuramoyl-L-alanine amidase 2 family.</text>
</comment>
<name>A0A4R4YR59_9PSEU</name>
<feature type="compositionally biased region" description="Polar residues" evidence="2">
    <location>
        <begin position="102"/>
        <end position="114"/>
    </location>
</feature>
<dbReference type="GO" id="GO:0008270">
    <property type="term" value="F:zinc ion binding"/>
    <property type="evidence" value="ECO:0007669"/>
    <property type="project" value="InterPro"/>
</dbReference>
<protein>
    <recommendedName>
        <fullName evidence="4">Peptidoglycan recognition protein family domain-containing protein</fullName>
    </recommendedName>
</protein>
<gene>
    <name evidence="5" type="ORF">E1288_23975</name>
</gene>
<feature type="region of interest" description="Disordered" evidence="2">
    <location>
        <begin position="99"/>
        <end position="132"/>
    </location>
</feature>
<keyword evidence="6" id="KW-1185">Reference proteome</keyword>
<dbReference type="EMBL" id="SMKW01000033">
    <property type="protein sequence ID" value="TDD47725.1"/>
    <property type="molecule type" value="Genomic_DNA"/>
</dbReference>
<evidence type="ECO:0000313" key="5">
    <source>
        <dbReference type="EMBL" id="TDD47725.1"/>
    </source>
</evidence>
<keyword evidence="3" id="KW-0732">Signal</keyword>
<dbReference type="InterPro" id="IPR013207">
    <property type="entry name" value="LGFP"/>
</dbReference>
<dbReference type="InterPro" id="IPR006619">
    <property type="entry name" value="PGRP_domain_met/bac"/>
</dbReference>
<dbReference type="Pfam" id="PF08310">
    <property type="entry name" value="LGFP"/>
    <property type="match status" value="3"/>
</dbReference>
<dbReference type="CDD" id="cd06583">
    <property type="entry name" value="PGRP"/>
    <property type="match status" value="1"/>
</dbReference>
<dbReference type="Proteomes" id="UP000294947">
    <property type="component" value="Unassembled WGS sequence"/>
</dbReference>
<evidence type="ECO:0000256" key="1">
    <source>
        <dbReference type="ARBA" id="ARBA00007553"/>
    </source>
</evidence>
<dbReference type="GO" id="GO:0009253">
    <property type="term" value="P:peptidoglycan catabolic process"/>
    <property type="evidence" value="ECO:0007669"/>
    <property type="project" value="InterPro"/>
</dbReference>
<evidence type="ECO:0000256" key="3">
    <source>
        <dbReference type="SAM" id="SignalP"/>
    </source>
</evidence>
<dbReference type="AlphaFoldDB" id="A0A4R4YR59"/>
<feature type="chain" id="PRO_5020894298" description="Peptidoglycan recognition protein family domain-containing protein" evidence="3">
    <location>
        <begin position="29"/>
        <end position="601"/>
    </location>
</feature>